<sequence>MCCVCHTRFPAALRGCTSLVIVKWGQCDQCGHWVHLRYCTSVSVLRRDSEFRCIHCPQQQAEK</sequence>
<organism evidence="1 2">
    <name type="scientific">Dreissena polymorpha</name>
    <name type="common">Zebra mussel</name>
    <name type="synonym">Mytilus polymorpha</name>
    <dbReference type="NCBI Taxonomy" id="45954"/>
    <lineage>
        <taxon>Eukaryota</taxon>
        <taxon>Metazoa</taxon>
        <taxon>Spiralia</taxon>
        <taxon>Lophotrochozoa</taxon>
        <taxon>Mollusca</taxon>
        <taxon>Bivalvia</taxon>
        <taxon>Autobranchia</taxon>
        <taxon>Heteroconchia</taxon>
        <taxon>Euheterodonta</taxon>
        <taxon>Imparidentia</taxon>
        <taxon>Neoheterodontei</taxon>
        <taxon>Myida</taxon>
        <taxon>Dreissenoidea</taxon>
        <taxon>Dreissenidae</taxon>
        <taxon>Dreissena</taxon>
    </lineage>
</organism>
<comment type="caution">
    <text evidence="1">The sequence shown here is derived from an EMBL/GenBank/DDBJ whole genome shotgun (WGS) entry which is preliminary data.</text>
</comment>
<name>A0A9D4D011_DREPO</name>
<dbReference type="EMBL" id="JAIWYP010000011">
    <property type="protein sequence ID" value="KAH3736140.1"/>
    <property type="molecule type" value="Genomic_DNA"/>
</dbReference>
<reference evidence="1" key="2">
    <citation type="submission" date="2020-11" db="EMBL/GenBank/DDBJ databases">
        <authorList>
            <person name="McCartney M.A."/>
            <person name="Auch B."/>
            <person name="Kono T."/>
            <person name="Mallez S."/>
            <person name="Becker A."/>
            <person name="Gohl D.M."/>
            <person name="Silverstein K.A.T."/>
            <person name="Koren S."/>
            <person name="Bechman K.B."/>
            <person name="Herman A."/>
            <person name="Abrahante J.E."/>
            <person name="Garbe J."/>
        </authorList>
    </citation>
    <scope>NUCLEOTIDE SEQUENCE</scope>
    <source>
        <strain evidence="1">Duluth1</strain>
        <tissue evidence="1">Whole animal</tissue>
    </source>
</reference>
<evidence type="ECO:0000313" key="2">
    <source>
        <dbReference type="Proteomes" id="UP000828390"/>
    </source>
</evidence>
<evidence type="ECO:0000313" key="1">
    <source>
        <dbReference type="EMBL" id="KAH3736140.1"/>
    </source>
</evidence>
<accession>A0A9D4D011</accession>
<dbReference type="AlphaFoldDB" id="A0A9D4D011"/>
<gene>
    <name evidence="1" type="ORF">DPMN_042702</name>
</gene>
<reference evidence="1" key="1">
    <citation type="journal article" date="2019" name="bioRxiv">
        <title>The Genome of the Zebra Mussel, Dreissena polymorpha: A Resource for Invasive Species Research.</title>
        <authorList>
            <person name="McCartney M.A."/>
            <person name="Auch B."/>
            <person name="Kono T."/>
            <person name="Mallez S."/>
            <person name="Zhang Y."/>
            <person name="Obille A."/>
            <person name="Becker A."/>
            <person name="Abrahante J.E."/>
            <person name="Garbe J."/>
            <person name="Badalamenti J.P."/>
            <person name="Herman A."/>
            <person name="Mangelson H."/>
            <person name="Liachko I."/>
            <person name="Sullivan S."/>
            <person name="Sone E.D."/>
            <person name="Koren S."/>
            <person name="Silverstein K.A.T."/>
            <person name="Beckman K.B."/>
            <person name="Gohl D.M."/>
        </authorList>
    </citation>
    <scope>NUCLEOTIDE SEQUENCE</scope>
    <source>
        <strain evidence="1">Duluth1</strain>
        <tissue evidence="1">Whole animal</tissue>
    </source>
</reference>
<protein>
    <submittedName>
        <fullName evidence="1">Uncharacterized protein</fullName>
    </submittedName>
</protein>
<dbReference type="Proteomes" id="UP000828390">
    <property type="component" value="Unassembled WGS sequence"/>
</dbReference>
<keyword evidence="2" id="KW-1185">Reference proteome</keyword>
<proteinExistence type="predicted"/>